<keyword evidence="2" id="KW-1185">Reference proteome</keyword>
<protein>
    <submittedName>
        <fullName evidence="3">Uncharacterized protein</fullName>
    </submittedName>
</protein>
<evidence type="ECO:0000256" key="1">
    <source>
        <dbReference type="SAM" id="MobiDB-lite"/>
    </source>
</evidence>
<evidence type="ECO:0000313" key="3">
    <source>
        <dbReference type="WBParaSite" id="MhA1_Contig48.frz3.gene19"/>
    </source>
</evidence>
<evidence type="ECO:0000313" key="2">
    <source>
        <dbReference type="Proteomes" id="UP000095281"/>
    </source>
</evidence>
<reference evidence="3" key="1">
    <citation type="submission" date="2016-11" db="UniProtKB">
        <authorList>
            <consortium name="WormBaseParasite"/>
        </authorList>
    </citation>
    <scope>IDENTIFICATION</scope>
</reference>
<dbReference type="Proteomes" id="UP000095281">
    <property type="component" value="Unplaced"/>
</dbReference>
<dbReference type="WBParaSite" id="MhA1_Contig48.frz3.gene19">
    <property type="protein sequence ID" value="MhA1_Contig48.frz3.gene19"/>
    <property type="gene ID" value="MhA1_Contig48.frz3.gene19"/>
</dbReference>
<feature type="compositionally biased region" description="Acidic residues" evidence="1">
    <location>
        <begin position="82"/>
        <end position="91"/>
    </location>
</feature>
<proteinExistence type="predicted"/>
<organism evidence="2 3">
    <name type="scientific">Meloidogyne hapla</name>
    <name type="common">Root-knot nematode worm</name>
    <dbReference type="NCBI Taxonomy" id="6305"/>
    <lineage>
        <taxon>Eukaryota</taxon>
        <taxon>Metazoa</taxon>
        <taxon>Ecdysozoa</taxon>
        <taxon>Nematoda</taxon>
        <taxon>Chromadorea</taxon>
        <taxon>Rhabditida</taxon>
        <taxon>Tylenchina</taxon>
        <taxon>Tylenchomorpha</taxon>
        <taxon>Tylenchoidea</taxon>
        <taxon>Meloidogynidae</taxon>
        <taxon>Meloidogyninae</taxon>
        <taxon>Meloidogyne</taxon>
    </lineage>
</organism>
<dbReference type="AlphaFoldDB" id="A0A1I8BQU8"/>
<sequence>MLLSCIRQRPVTTWRSDYGCDINEVFSMPFGDDLCERCIQIKSEKTNEGEKKIQSNSKRSNLVKTRFLNKVRLKRFPRLDDGPESTDEEGESEFHAKKLPNPLLDGEIIETAPKMPITNSGRRQRAVRFSENQEQLGDYGGEFYFKF</sequence>
<name>A0A1I8BQU8_MELHA</name>
<accession>A0A1I8BQU8</accession>
<feature type="region of interest" description="Disordered" evidence="1">
    <location>
        <begin position="77"/>
        <end position="100"/>
    </location>
</feature>